<dbReference type="Pfam" id="PF02872">
    <property type="entry name" value="5_nucleotid_C"/>
    <property type="match status" value="1"/>
</dbReference>
<accession>A0ABP0ENS9</accession>
<evidence type="ECO:0000313" key="5">
    <source>
        <dbReference type="EMBL" id="CAK8053771.1"/>
    </source>
</evidence>
<protein>
    <submittedName>
        <fullName evidence="5">5'-nucleotidase family (UshA)</fullName>
        <ecNumber evidence="5">3.1.3.5</ecNumber>
    </submittedName>
</protein>
<feature type="signal peptide" evidence="2">
    <location>
        <begin position="1"/>
        <end position="27"/>
    </location>
</feature>
<feature type="domain" description="5'-Nucleotidase C-terminal" evidence="4">
    <location>
        <begin position="408"/>
        <end position="569"/>
    </location>
</feature>
<organism evidence="5 6">
    <name type="scientific">Eupransor demetentiae</name>
    <dbReference type="NCBI Taxonomy" id="3109584"/>
    <lineage>
        <taxon>Bacteria</taxon>
        <taxon>Bacillati</taxon>
        <taxon>Bacillota</taxon>
        <taxon>Bacilli</taxon>
        <taxon>Lactobacillales</taxon>
        <taxon>Lactobacillaceae</taxon>
        <taxon>Eupransor</taxon>
    </lineage>
</organism>
<dbReference type="Pfam" id="PF00149">
    <property type="entry name" value="Metallophos"/>
    <property type="match status" value="1"/>
</dbReference>
<keyword evidence="2 5" id="KW-0378">Hydrolase</keyword>
<dbReference type="Gene3D" id="3.60.21.10">
    <property type="match status" value="1"/>
</dbReference>
<comment type="similarity">
    <text evidence="2">Belongs to the 5'-nucleotidase family.</text>
</comment>
<gene>
    <name evidence="5" type="ORF">R54876_GBNLAHCA_00330</name>
</gene>
<dbReference type="PANTHER" id="PTHR11575">
    <property type="entry name" value="5'-NUCLEOTIDASE-RELATED"/>
    <property type="match status" value="1"/>
</dbReference>
<dbReference type="InterPro" id="IPR004843">
    <property type="entry name" value="Calcineurin-like_PHP"/>
</dbReference>
<dbReference type="SUPFAM" id="SSF56300">
    <property type="entry name" value="Metallo-dependent phosphatases"/>
    <property type="match status" value="1"/>
</dbReference>
<evidence type="ECO:0000259" key="4">
    <source>
        <dbReference type="Pfam" id="PF02872"/>
    </source>
</evidence>
<dbReference type="InterPro" id="IPR036907">
    <property type="entry name" value="5'-Nucleotdase_C_sf"/>
</dbReference>
<dbReference type="EC" id="3.1.3.5" evidence="5"/>
<dbReference type="InterPro" id="IPR029052">
    <property type="entry name" value="Metallo-depent_PP-like"/>
</dbReference>
<evidence type="ECO:0000259" key="3">
    <source>
        <dbReference type="Pfam" id="PF00149"/>
    </source>
</evidence>
<dbReference type="Proteomes" id="UP001314241">
    <property type="component" value="Unassembled WGS sequence"/>
</dbReference>
<feature type="chain" id="PRO_5044984325" evidence="2">
    <location>
        <begin position="28"/>
        <end position="609"/>
    </location>
</feature>
<dbReference type="RefSeq" id="WP_349641322.1">
    <property type="nucleotide sequence ID" value="NZ_CAWVOH010000001.1"/>
</dbReference>
<evidence type="ECO:0000313" key="6">
    <source>
        <dbReference type="Proteomes" id="UP001314241"/>
    </source>
</evidence>
<dbReference type="PRINTS" id="PR01607">
    <property type="entry name" value="APYRASEFAMLY"/>
</dbReference>
<dbReference type="InterPro" id="IPR006179">
    <property type="entry name" value="5_nucleotidase/apyrase"/>
</dbReference>
<dbReference type="Gene3D" id="3.90.780.10">
    <property type="entry name" value="5'-Nucleotidase, C-terminal domain"/>
    <property type="match status" value="1"/>
</dbReference>
<dbReference type="SUPFAM" id="SSF55816">
    <property type="entry name" value="5'-nucleotidase (syn. UDP-sugar hydrolase), C-terminal domain"/>
    <property type="match status" value="1"/>
</dbReference>
<evidence type="ECO:0000256" key="2">
    <source>
        <dbReference type="RuleBase" id="RU362119"/>
    </source>
</evidence>
<dbReference type="EMBL" id="CAWVOH010000001">
    <property type="protein sequence ID" value="CAK8053771.1"/>
    <property type="molecule type" value="Genomic_DNA"/>
</dbReference>
<comment type="caution">
    <text evidence="5">The sequence shown here is derived from an EMBL/GenBank/DDBJ whole genome shotgun (WGS) entry which is preliminary data.</text>
</comment>
<feature type="domain" description="Calcineurin-like phosphoesterase" evidence="3">
    <location>
        <begin position="70"/>
        <end position="328"/>
    </location>
</feature>
<keyword evidence="6" id="KW-1185">Reference proteome</keyword>
<proteinExistence type="inferred from homology"/>
<keyword evidence="1 2" id="KW-0732">Signal</keyword>
<dbReference type="PANTHER" id="PTHR11575:SF24">
    <property type="entry name" value="5'-NUCLEOTIDASE"/>
    <property type="match status" value="1"/>
</dbReference>
<dbReference type="PROSITE" id="PS00786">
    <property type="entry name" value="5_NUCLEOTIDASE_2"/>
    <property type="match status" value="1"/>
</dbReference>
<dbReference type="GO" id="GO:0008253">
    <property type="term" value="F:5'-nucleotidase activity"/>
    <property type="evidence" value="ECO:0007669"/>
    <property type="project" value="UniProtKB-EC"/>
</dbReference>
<reference evidence="5 6" key="1">
    <citation type="submission" date="2024-01" db="EMBL/GenBank/DDBJ databases">
        <authorList>
            <person name="Botero Cardona J."/>
        </authorList>
    </citation>
    <scope>NUCLEOTIDE SEQUENCE [LARGE SCALE GENOMIC DNA]</scope>
    <source>
        <strain evidence="5 6">LMG 33000</strain>
    </source>
</reference>
<keyword evidence="2" id="KW-0547">Nucleotide-binding</keyword>
<evidence type="ECO:0000256" key="1">
    <source>
        <dbReference type="ARBA" id="ARBA00022729"/>
    </source>
</evidence>
<name>A0ABP0ENS9_9LACO</name>
<dbReference type="InterPro" id="IPR006146">
    <property type="entry name" value="5'-Nucleotdase_CS"/>
</dbReference>
<dbReference type="InterPro" id="IPR008334">
    <property type="entry name" value="5'-Nucleotdase_C"/>
</dbReference>
<sequence length="609" mass="65818">MGKIKSLRLLLATAALGLVGLTGSAFADEGTTSQPTVAVVNGEDQYGKPSEEPDFKQVPVAYQNDIPVQILGINDLHGGLSTQDAVTVGTKTYQNAGTVARLATYLDQAQDQFKQTTGSDNTIRVEAGDAVGASPANSSLLAHESTMHALQAMGFDVATLGNHEFDRGLPEFNRILTGGKPDDSADDLVKNYPHENSDLDMVVANVVRADNGEIPYGYKPYTIRTVSQNGRETKIGFIGLETSTLPTLTVYNNYKDYKVLDEAETIAKYDKILRDQGVNAIVVVAHTGVKTDPATTTTGPTVDILQKLYQIDPDNKVGLYVAAHSHQYANALVGHTRVVQAVYTGKAYDDTWAYVNPDTGEFDQVDSHVYPTLSEQDDPETKPSAKLQAIVDDADKRIAPKANAIIGYAANKETITGRLHNTSTMENQVGELVADGQLYETKKQGIDVDFAMTNTGSLRSDLEVNPTDGSITWAAASAVQPFGNVLKVVNMTGKQIRAALNEQYLHDQKYPLQIAGLKYTYTKQDNADQPYVVKDITADNGQAVEDDKTYHVVANEFLQGGGDYFDAFKGTEVVASAGADTDAFVNYLKDLSADGKKVEVPAQDRKVLV</sequence>